<feature type="region of interest" description="Disordered" evidence="2">
    <location>
        <begin position="493"/>
        <end position="533"/>
    </location>
</feature>
<dbReference type="Proteomes" id="UP000714275">
    <property type="component" value="Unassembled WGS sequence"/>
</dbReference>
<feature type="coiled-coil region" evidence="1">
    <location>
        <begin position="361"/>
        <end position="409"/>
    </location>
</feature>
<name>A0A9P6ZIU3_9AGAM</name>
<dbReference type="AlphaFoldDB" id="A0A9P6ZIU3"/>
<evidence type="ECO:0000313" key="3">
    <source>
        <dbReference type="EMBL" id="KAG1768044.1"/>
    </source>
</evidence>
<feature type="region of interest" description="Disordered" evidence="2">
    <location>
        <begin position="186"/>
        <end position="240"/>
    </location>
</feature>
<accession>A0A9P6ZIU3</accession>
<feature type="compositionally biased region" description="Polar residues" evidence="2">
    <location>
        <begin position="221"/>
        <end position="237"/>
    </location>
</feature>
<gene>
    <name evidence="3" type="ORF">EV702DRAFT_1145459</name>
</gene>
<dbReference type="OrthoDB" id="2678395at2759"/>
<sequence length="533" mass="59398">MRSTRDKNLHSHTYPHRRLSTDHRSLLDTFLMPKTATGSVYYDETMDVMGVDEEREVDELLEDRADTDNSELMAKLREAWQMIWPLHVIVEWVEKQPPCAACVSQSRKCYPSPQQGSLRCMPCARSRAKPCPRKRQFQIEKSAEVLQLTVEQVEGLAQQADASPSKLPISGKLWRSTTEKNLRRIARKSTPGHARAKNNEEPGPSQIISAPAPNLEPLSPAHSSTIQNPRLPQNAPTGLTIKLPPFVGRGAYEKRTHLVEPDPIPEAAIHHSPVIPKGSHATTQDVLPNEQAPSILFSPPASVAERLPSLDVNNQPIRDVQPQPPVFPDVNPAPTVITLAGIDAGIEEEFEEIPVVFASELDHAEEEIARLKSALEAQEKEVARLQRNLKRRDEQLEDIREELDEVIHLPTPRATPASEQENSMRKYTACQYVARALRALRVDAETDEEREALLLKAERHLGRLANVEMDGIWDPKADADALFMGLVNGSSARAARHAQRVANPSPAKTSASASTVPQQRLAKRRRQGDSDQL</sequence>
<evidence type="ECO:0000256" key="1">
    <source>
        <dbReference type="SAM" id="Coils"/>
    </source>
</evidence>
<evidence type="ECO:0000313" key="4">
    <source>
        <dbReference type="Proteomes" id="UP000714275"/>
    </source>
</evidence>
<dbReference type="EMBL" id="JABBWD010000082">
    <property type="protein sequence ID" value="KAG1768044.1"/>
    <property type="molecule type" value="Genomic_DNA"/>
</dbReference>
<feature type="compositionally biased region" description="Low complexity" evidence="2">
    <location>
        <begin position="502"/>
        <end position="515"/>
    </location>
</feature>
<evidence type="ECO:0000256" key="2">
    <source>
        <dbReference type="SAM" id="MobiDB-lite"/>
    </source>
</evidence>
<proteinExistence type="predicted"/>
<keyword evidence="1" id="KW-0175">Coiled coil</keyword>
<reference evidence="3" key="1">
    <citation type="journal article" date="2020" name="New Phytol.">
        <title>Comparative genomics reveals dynamic genome evolution in host specialist ectomycorrhizal fungi.</title>
        <authorList>
            <person name="Lofgren L.A."/>
            <person name="Nguyen N.H."/>
            <person name="Vilgalys R."/>
            <person name="Ruytinx J."/>
            <person name="Liao H.L."/>
            <person name="Branco S."/>
            <person name="Kuo A."/>
            <person name="LaButti K."/>
            <person name="Lipzen A."/>
            <person name="Andreopoulos W."/>
            <person name="Pangilinan J."/>
            <person name="Riley R."/>
            <person name="Hundley H."/>
            <person name="Na H."/>
            <person name="Barry K."/>
            <person name="Grigoriev I.V."/>
            <person name="Stajich J.E."/>
            <person name="Kennedy P.G."/>
        </authorList>
    </citation>
    <scope>NUCLEOTIDE SEQUENCE</scope>
    <source>
        <strain evidence="3">DOB743</strain>
    </source>
</reference>
<organism evidence="3 4">
    <name type="scientific">Suillus placidus</name>
    <dbReference type="NCBI Taxonomy" id="48579"/>
    <lineage>
        <taxon>Eukaryota</taxon>
        <taxon>Fungi</taxon>
        <taxon>Dikarya</taxon>
        <taxon>Basidiomycota</taxon>
        <taxon>Agaricomycotina</taxon>
        <taxon>Agaricomycetes</taxon>
        <taxon>Agaricomycetidae</taxon>
        <taxon>Boletales</taxon>
        <taxon>Suillineae</taxon>
        <taxon>Suillaceae</taxon>
        <taxon>Suillus</taxon>
    </lineage>
</organism>
<comment type="caution">
    <text evidence="3">The sequence shown here is derived from an EMBL/GenBank/DDBJ whole genome shotgun (WGS) entry which is preliminary data.</text>
</comment>
<keyword evidence="4" id="KW-1185">Reference proteome</keyword>
<protein>
    <submittedName>
        <fullName evidence="3">Uncharacterized protein</fullName>
    </submittedName>
</protein>